<dbReference type="GO" id="GO:0005886">
    <property type="term" value="C:plasma membrane"/>
    <property type="evidence" value="ECO:0007669"/>
    <property type="project" value="UniProtKB-SubCell"/>
</dbReference>
<dbReference type="Pfam" id="PF00015">
    <property type="entry name" value="MCPsignal"/>
    <property type="match status" value="1"/>
</dbReference>
<feature type="coiled-coil region" evidence="7">
    <location>
        <begin position="156"/>
        <end position="183"/>
    </location>
</feature>
<dbReference type="CDD" id="cd06225">
    <property type="entry name" value="HAMP"/>
    <property type="match status" value="1"/>
</dbReference>
<evidence type="ECO:0000313" key="11">
    <source>
        <dbReference type="EMBL" id="RAK16868.1"/>
    </source>
</evidence>
<dbReference type="SMART" id="SM00304">
    <property type="entry name" value="HAMP"/>
    <property type="match status" value="1"/>
</dbReference>
<evidence type="ECO:0000256" key="1">
    <source>
        <dbReference type="ARBA" id="ARBA00004236"/>
    </source>
</evidence>
<keyword evidence="4 6" id="KW-0807">Transducer</keyword>
<dbReference type="PANTHER" id="PTHR32089">
    <property type="entry name" value="METHYL-ACCEPTING CHEMOTAXIS PROTEIN MCPB"/>
    <property type="match status" value="1"/>
</dbReference>
<sequence length="574" mass="64312">MKRMGKYLKKKPFTTIRQKVWMVFLAIGLLFFLTAGIFYYYFTVINRSYDDFLHRRMVVLRNTDHIQLQALEQISRLQAFLISGNQQSIQDMEKANRELAAILQNTKELVETKEEQRYIWNLQRLNKGFLNVTGQVTQYRDDDASVQLIASFADMFNKFANDMQKEAKKLANLEQQLLEQQIAQNNRLVMRMFSILIPVCLFVVFLLLFIGWMVSKMIVKPVVMVSNAARKIAFGDLTLGPVPVNSKDEIGELAESFNIMRENLRQLIQEVSGNAEQVASFSQELTATAEQTRTATEQIATTMQEVSAGIHKQVENVDYTSRTVQEMSFAVQQIADRIQIVSSKAIEASEKSAEGRKVMETLVQQMTLISQTVSELSNVVKELGTHSKEINHIIEAITEFSAQTHLLALNATIEAARAGEHGRGFAVVADAVRKLAEQSSQSAQQVSLLISKVQQETNKVVTSMEDVTEEVASGIQLVHMADESFAHIHDTVCDATAQIQNVSSTVVHIASGTEQIVQSMKHVEEITESAYLSTQEVSGATEEQLASMEEVSTAAHTLSKMAEKLQTLIGNFKV</sequence>
<feature type="coiled-coil region" evidence="7">
    <location>
        <begin position="85"/>
        <end position="116"/>
    </location>
</feature>
<feature type="domain" description="Methyl-accepting transducer" evidence="9">
    <location>
        <begin position="288"/>
        <end position="524"/>
    </location>
</feature>
<evidence type="ECO:0000313" key="12">
    <source>
        <dbReference type="Proteomes" id="UP000248555"/>
    </source>
</evidence>
<dbReference type="InterPro" id="IPR003660">
    <property type="entry name" value="HAMP_dom"/>
</dbReference>
<dbReference type="GO" id="GO:0007165">
    <property type="term" value="P:signal transduction"/>
    <property type="evidence" value="ECO:0007669"/>
    <property type="project" value="UniProtKB-KW"/>
</dbReference>
<keyword evidence="8" id="KW-0812">Transmembrane</keyword>
<dbReference type="Gene3D" id="1.10.287.950">
    <property type="entry name" value="Methyl-accepting chemotaxis protein"/>
    <property type="match status" value="1"/>
</dbReference>
<dbReference type="GO" id="GO:0006935">
    <property type="term" value="P:chemotaxis"/>
    <property type="evidence" value="ECO:0007669"/>
    <property type="project" value="InterPro"/>
</dbReference>
<organism evidence="11 12">
    <name type="scientific">Paranoxybacillus vitaminiphilus</name>
    <dbReference type="NCBI Taxonomy" id="581036"/>
    <lineage>
        <taxon>Bacteria</taxon>
        <taxon>Bacillati</taxon>
        <taxon>Bacillota</taxon>
        <taxon>Bacilli</taxon>
        <taxon>Bacillales</taxon>
        <taxon>Anoxybacillaceae</taxon>
        <taxon>Paranoxybacillus</taxon>
    </lineage>
</organism>
<proteinExistence type="inferred from homology"/>
<evidence type="ECO:0000256" key="4">
    <source>
        <dbReference type="ARBA" id="ARBA00023224"/>
    </source>
</evidence>
<evidence type="ECO:0000256" key="8">
    <source>
        <dbReference type="SAM" id="Phobius"/>
    </source>
</evidence>
<comment type="caution">
    <text evidence="11">The sequence shown here is derived from an EMBL/GenBank/DDBJ whole genome shotgun (WGS) entry which is preliminary data.</text>
</comment>
<evidence type="ECO:0000256" key="3">
    <source>
        <dbReference type="ARBA" id="ARBA00023136"/>
    </source>
</evidence>
<keyword evidence="7" id="KW-0175">Coiled coil</keyword>
<accession>A0A327Y6U5</accession>
<evidence type="ECO:0000259" key="10">
    <source>
        <dbReference type="PROSITE" id="PS50885"/>
    </source>
</evidence>
<dbReference type="InterPro" id="IPR004090">
    <property type="entry name" value="Chemotax_Me-accpt_rcpt"/>
</dbReference>
<dbReference type="Pfam" id="PF00672">
    <property type="entry name" value="HAMP"/>
    <property type="match status" value="1"/>
</dbReference>
<comment type="subcellular location">
    <subcellularLocation>
        <location evidence="1">Cell membrane</location>
    </subcellularLocation>
</comment>
<dbReference type="AlphaFoldDB" id="A0A327Y6U5"/>
<dbReference type="PANTHER" id="PTHR32089:SF112">
    <property type="entry name" value="LYSOZYME-LIKE PROTEIN-RELATED"/>
    <property type="match status" value="1"/>
</dbReference>
<dbReference type="SUPFAM" id="SSF58104">
    <property type="entry name" value="Methyl-accepting chemotaxis protein (MCP) signaling domain"/>
    <property type="match status" value="1"/>
</dbReference>
<evidence type="ECO:0000256" key="7">
    <source>
        <dbReference type="SAM" id="Coils"/>
    </source>
</evidence>
<evidence type="ECO:0000256" key="2">
    <source>
        <dbReference type="ARBA" id="ARBA00022475"/>
    </source>
</evidence>
<keyword evidence="2" id="KW-1003">Cell membrane</keyword>
<dbReference type="SMART" id="SM00283">
    <property type="entry name" value="MA"/>
    <property type="match status" value="1"/>
</dbReference>
<dbReference type="PROSITE" id="PS50885">
    <property type="entry name" value="HAMP"/>
    <property type="match status" value="1"/>
</dbReference>
<dbReference type="CDD" id="cd11386">
    <property type="entry name" value="MCP_signal"/>
    <property type="match status" value="1"/>
</dbReference>
<dbReference type="RefSeq" id="WP_245934804.1">
    <property type="nucleotide sequence ID" value="NZ_QLMH01000015.1"/>
</dbReference>
<evidence type="ECO:0000259" key="9">
    <source>
        <dbReference type="PROSITE" id="PS50111"/>
    </source>
</evidence>
<dbReference type="Gene3D" id="6.10.340.10">
    <property type="match status" value="1"/>
</dbReference>
<evidence type="ECO:0000256" key="5">
    <source>
        <dbReference type="ARBA" id="ARBA00029447"/>
    </source>
</evidence>
<dbReference type="InterPro" id="IPR004089">
    <property type="entry name" value="MCPsignal_dom"/>
</dbReference>
<evidence type="ECO:0000256" key="6">
    <source>
        <dbReference type="PROSITE-ProRule" id="PRU00284"/>
    </source>
</evidence>
<reference evidence="11 12" key="1">
    <citation type="submission" date="2018-06" db="EMBL/GenBank/DDBJ databases">
        <title>Genomic Encyclopedia of Type Strains, Phase III (KMG-III): the genomes of soil and plant-associated and newly described type strains.</title>
        <authorList>
            <person name="Whitman W."/>
        </authorList>
    </citation>
    <scope>NUCLEOTIDE SEQUENCE [LARGE SCALE GENOMIC DNA]</scope>
    <source>
        <strain evidence="11 12">CGMCC 1.8979</strain>
    </source>
</reference>
<dbReference type="Proteomes" id="UP000248555">
    <property type="component" value="Unassembled WGS sequence"/>
</dbReference>
<keyword evidence="12" id="KW-1185">Reference proteome</keyword>
<comment type="similarity">
    <text evidence="5">Belongs to the methyl-accepting chemotaxis (MCP) protein family.</text>
</comment>
<feature type="transmembrane region" description="Helical" evidence="8">
    <location>
        <begin position="20"/>
        <end position="42"/>
    </location>
</feature>
<dbReference type="EMBL" id="QLMH01000015">
    <property type="protein sequence ID" value="RAK16868.1"/>
    <property type="molecule type" value="Genomic_DNA"/>
</dbReference>
<gene>
    <name evidence="11" type="ORF">B0I26_1154</name>
</gene>
<dbReference type="PROSITE" id="PS50111">
    <property type="entry name" value="CHEMOTAXIS_TRANSDUC_2"/>
    <property type="match status" value="1"/>
</dbReference>
<protein>
    <submittedName>
        <fullName evidence="11">Methyl-accepting chemotaxis protein</fullName>
    </submittedName>
</protein>
<dbReference type="GO" id="GO:0004888">
    <property type="term" value="F:transmembrane signaling receptor activity"/>
    <property type="evidence" value="ECO:0007669"/>
    <property type="project" value="InterPro"/>
</dbReference>
<dbReference type="PRINTS" id="PR00260">
    <property type="entry name" value="CHEMTRNSDUCR"/>
</dbReference>
<keyword evidence="8" id="KW-1133">Transmembrane helix</keyword>
<keyword evidence="3 8" id="KW-0472">Membrane</keyword>
<name>A0A327Y6U5_9BACL</name>
<feature type="transmembrane region" description="Helical" evidence="8">
    <location>
        <begin position="188"/>
        <end position="214"/>
    </location>
</feature>
<feature type="domain" description="HAMP" evidence="10">
    <location>
        <begin position="216"/>
        <end position="269"/>
    </location>
</feature>